<proteinExistence type="predicted"/>
<dbReference type="EC" id="3.1.2.4" evidence="2"/>
<dbReference type="InterPro" id="IPR045004">
    <property type="entry name" value="ECH_dom"/>
</dbReference>
<dbReference type="PANTHER" id="PTHR43176">
    <property type="entry name" value="3-HYDROXYISOBUTYRYL-COA HYDROLASE-RELATED"/>
    <property type="match status" value="1"/>
</dbReference>
<reference evidence="5 6" key="1">
    <citation type="journal article" date="2014" name="Antonie Van Leeuwenhoek">
        <title>Hyphomonas beringensis sp. nov. and Hyphomonas chukchiensis sp. nov., isolated from surface seawater of the Bering Sea and Chukchi Sea.</title>
        <authorList>
            <person name="Li C."/>
            <person name="Lai Q."/>
            <person name="Li G."/>
            <person name="Dong C."/>
            <person name="Wang J."/>
            <person name="Liao Y."/>
            <person name="Shao Z."/>
        </authorList>
    </citation>
    <scope>NUCLEOTIDE SEQUENCE [LARGE SCALE GENOMIC DNA]</scope>
    <source>
        <strain evidence="5 6">PS728</strain>
    </source>
</reference>
<dbReference type="RefSeq" id="WP_035595162.1">
    <property type="nucleotide sequence ID" value="NZ_ARYM01000004.1"/>
</dbReference>
<comment type="caution">
    <text evidence="5">The sequence shown here is derived from an EMBL/GenBank/DDBJ whole genome shotgun (WGS) entry which is preliminary data.</text>
</comment>
<keyword evidence="5" id="KW-0413">Isomerase</keyword>
<name>A0A062VJ74_9PROT</name>
<dbReference type="SUPFAM" id="SSF52096">
    <property type="entry name" value="ClpP/crotonase"/>
    <property type="match status" value="1"/>
</dbReference>
<organism evidence="5 6">
    <name type="scientific">Hyphomonas polymorpha PS728</name>
    <dbReference type="NCBI Taxonomy" id="1280954"/>
    <lineage>
        <taxon>Bacteria</taxon>
        <taxon>Pseudomonadati</taxon>
        <taxon>Pseudomonadota</taxon>
        <taxon>Alphaproteobacteria</taxon>
        <taxon>Hyphomonadales</taxon>
        <taxon>Hyphomonadaceae</taxon>
        <taxon>Hyphomonas</taxon>
    </lineage>
</organism>
<dbReference type="GO" id="GO:0006574">
    <property type="term" value="P:L-valine catabolic process"/>
    <property type="evidence" value="ECO:0007669"/>
    <property type="project" value="TreeGrafter"/>
</dbReference>
<feature type="domain" description="Enoyl-CoA hydratase/isomerase" evidence="4">
    <location>
        <begin position="15"/>
        <end position="330"/>
    </location>
</feature>
<keyword evidence="3" id="KW-0378">Hydrolase</keyword>
<evidence type="ECO:0000256" key="2">
    <source>
        <dbReference type="ARBA" id="ARBA00011915"/>
    </source>
</evidence>
<dbReference type="Pfam" id="PF16113">
    <property type="entry name" value="ECH_2"/>
    <property type="match status" value="1"/>
</dbReference>
<comment type="catalytic activity">
    <reaction evidence="1">
        <text>3-hydroxy-2-methylpropanoyl-CoA + H2O = 3-hydroxy-2-methylpropanoate + CoA + H(+)</text>
        <dbReference type="Rhea" id="RHEA:20888"/>
        <dbReference type="ChEBI" id="CHEBI:11805"/>
        <dbReference type="ChEBI" id="CHEBI:15377"/>
        <dbReference type="ChEBI" id="CHEBI:15378"/>
        <dbReference type="ChEBI" id="CHEBI:57287"/>
        <dbReference type="ChEBI" id="CHEBI:57340"/>
        <dbReference type="EC" id="3.1.2.4"/>
    </reaction>
</comment>
<dbReference type="GO" id="GO:0003860">
    <property type="term" value="F:3-hydroxyisobutyryl-CoA hydrolase activity"/>
    <property type="evidence" value="ECO:0007669"/>
    <property type="project" value="UniProtKB-EC"/>
</dbReference>
<sequence length="346" mass="37238">MSQRSVIAGKQGRTGRLTLNRPEALHALNSDMVPLITDALLAWEGDEDVDLVVVDHAEGTRGFCAGGDVRMLAESGKGSGREAVEFFAAEYRLNTLIKEYDKPYVSLLDGVTMGGGVGISVNGQIRIATANTIFAMPESGIGLFPDVGGGWFLPRLEGAIGMWLALTGARLKGKDVLAAGIATHFVEDASGIAEALCAKGLAALEGFETSARISGYQHLSEMEACFSKGAVEDIMAALDAGSDWAKAQSDVLAAKSPLSLKIAHRQLTEGAQLRDFRENMMMEYRIANRLVRTQNFIEGVRAVLIDRDNSPKWDPQDLEAVSETLVDSFFAPLGEDELAFIQQRDA</sequence>
<evidence type="ECO:0000313" key="6">
    <source>
        <dbReference type="Proteomes" id="UP000027100"/>
    </source>
</evidence>
<dbReference type="InterPro" id="IPR032259">
    <property type="entry name" value="HIBYL-CoA-H"/>
</dbReference>
<gene>
    <name evidence="5" type="ORF">HPO_04710</name>
</gene>
<protein>
    <recommendedName>
        <fullName evidence="2">3-hydroxyisobutyryl-CoA hydrolase</fullName>
        <ecNumber evidence="2">3.1.2.4</ecNumber>
    </recommendedName>
</protein>
<dbReference type="STRING" id="1280954.HPO_04710"/>
<dbReference type="FunFam" id="3.90.226.10:FF:000026">
    <property type="entry name" value="3-hydroxyisobutyryl-CoA hydrolase, mitochondrial"/>
    <property type="match status" value="1"/>
</dbReference>
<dbReference type="GO" id="GO:0016853">
    <property type="term" value="F:isomerase activity"/>
    <property type="evidence" value="ECO:0007669"/>
    <property type="project" value="UniProtKB-KW"/>
</dbReference>
<dbReference type="AlphaFoldDB" id="A0A062VJ74"/>
<dbReference type="NCBIfam" id="NF004127">
    <property type="entry name" value="PRK05617.1"/>
    <property type="match status" value="1"/>
</dbReference>
<dbReference type="eggNOG" id="COG1024">
    <property type="taxonomic scope" value="Bacteria"/>
</dbReference>
<dbReference type="EMBL" id="ARYM01000004">
    <property type="protein sequence ID" value="KCZ99659.1"/>
    <property type="molecule type" value="Genomic_DNA"/>
</dbReference>
<dbReference type="InterPro" id="IPR029045">
    <property type="entry name" value="ClpP/crotonase-like_dom_sf"/>
</dbReference>
<dbReference type="OrthoDB" id="9790967at2"/>
<dbReference type="Proteomes" id="UP000027100">
    <property type="component" value="Unassembled WGS sequence"/>
</dbReference>
<evidence type="ECO:0000256" key="3">
    <source>
        <dbReference type="ARBA" id="ARBA00022801"/>
    </source>
</evidence>
<dbReference type="Gene3D" id="3.90.226.10">
    <property type="entry name" value="2-enoyl-CoA Hydratase, Chain A, domain 1"/>
    <property type="match status" value="1"/>
</dbReference>
<evidence type="ECO:0000256" key="1">
    <source>
        <dbReference type="ARBA" id="ARBA00001709"/>
    </source>
</evidence>
<keyword evidence="6" id="KW-1185">Reference proteome</keyword>
<dbReference type="PATRIC" id="fig|1280954.3.peg.961"/>
<evidence type="ECO:0000259" key="4">
    <source>
        <dbReference type="Pfam" id="PF16113"/>
    </source>
</evidence>
<dbReference type="PANTHER" id="PTHR43176:SF3">
    <property type="entry name" value="3-HYDROXYISOBUTYRYL-COA HYDROLASE, MITOCHONDRIAL"/>
    <property type="match status" value="1"/>
</dbReference>
<accession>A0A062VJ74</accession>
<dbReference type="CDD" id="cd06558">
    <property type="entry name" value="crotonase-like"/>
    <property type="match status" value="1"/>
</dbReference>
<evidence type="ECO:0000313" key="5">
    <source>
        <dbReference type="EMBL" id="KCZ99659.1"/>
    </source>
</evidence>